<evidence type="ECO:0000256" key="1">
    <source>
        <dbReference type="SAM" id="Phobius"/>
    </source>
</evidence>
<evidence type="ECO:0000313" key="3">
    <source>
        <dbReference type="Proteomes" id="UP000028073"/>
    </source>
</evidence>
<feature type="transmembrane region" description="Helical" evidence="1">
    <location>
        <begin position="66"/>
        <end position="91"/>
    </location>
</feature>
<comment type="caution">
    <text evidence="2">The sequence shown here is derived from an EMBL/GenBank/DDBJ whole genome shotgun (WGS) entry which is preliminary data.</text>
</comment>
<keyword evidence="3" id="KW-1185">Reference proteome</keyword>
<evidence type="ECO:0000313" key="2">
    <source>
        <dbReference type="EMBL" id="KEQ17307.1"/>
    </source>
</evidence>
<organism evidence="2 3">
    <name type="scientific">Endozoicomonas numazuensis</name>
    <dbReference type="NCBI Taxonomy" id="1137799"/>
    <lineage>
        <taxon>Bacteria</taxon>
        <taxon>Pseudomonadati</taxon>
        <taxon>Pseudomonadota</taxon>
        <taxon>Gammaproteobacteria</taxon>
        <taxon>Oceanospirillales</taxon>
        <taxon>Endozoicomonadaceae</taxon>
        <taxon>Endozoicomonas</taxon>
    </lineage>
</organism>
<proteinExistence type="predicted"/>
<accession>A0A081NFT4</accession>
<gene>
    <name evidence="2" type="ORF">GZ78_15965</name>
</gene>
<feature type="transmembrane region" description="Helical" evidence="1">
    <location>
        <begin position="12"/>
        <end position="28"/>
    </location>
</feature>
<dbReference type="AlphaFoldDB" id="A0A081NFT4"/>
<feature type="transmembrane region" description="Helical" evidence="1">
    <location>
        <begin position="40"/>
        <end position="59"/>
    </location>
</feature>
<dbReference type="STRING" id="1137799.GZ78_15965"/>
<protein>
    <submittedName>
        <fullName evidence="2">Uncharacterized protein</fullName>
    </submittedName>
</protein>
<reference evidence="2 3" key="1">
    <citation type="submission" date="2014-06" db="EMBL/GenBank/DDBJ databases">
        <title>Whole Genome Sequences of Three Symbiotic Endozoicomonas Bacteria.</title>
        <authorList>
            <person name="Neave M.J."/>
            <person name="Apprill A."/>
            <person name="Voolstra C.R."/>
        </authorList>
    </citation>
    <scope>NUCLEOTIDE SEQUENCE [LARGE SCALE GENOMIC DNA]</scope>
    <source>
        <strain evidence="2 3">DSM 25634</strain>
    </source>
</reference>
<dbReference type="OrthoDB" id="9933547at2"/>
<keyword evidence="1" id="KW-0812">Transmembrane</keyword>
<dbReference type="Proteomes" id="UP000028073">
    <property type="component" value="Unassembled WGS sequence"/>
</dbReference>
<sequence>MLKNLSEHKQAVYFTAVAMFLVSAYMSIHIQTQEESGKVAIKAISLFGPFIVLLLFQILRRFRNLLACAVIYSVSSFMLVFGEAIIGKLIVG</sequence>
<keyword evidence="1" id="KW-0472">Membrane</keyword>
<name>A0A081NFT4_9GAMM</name>
<dbReference type="EMBL" id="JOKH01000003">
    <property type="protein sequence ID" value="KEQ17307.1"/>
    <property type="molecule type" value="Genomic_DNA"/>
</dbReference>
<keyword evidence="1" id="KW-1133">Transmembrane helix</keyword>
<dbReference type="RefSeq" id="WP_034837450.1">
    <property type="nucleotide sequence ID" value="NZ_JOKH01000003.1"/>
</dbReference>